<accession>A0ABR9WSQ4</accession>
<dbReference type="RefSeq" id="WP_194094723.1">
    <property type="nucleotide sequence ID" value="NZ_JADFTZ010000002.1"/>
</dbReference>
<gene>
    <name evidence="1" type="ORF">IM755_05930</name>
</gene>
<dbReference type="Pfam" id="PF13585">
    <property type="entry name" value="CHU_C"/>
    <property type="match status" value="1"/>
</dbReference>
<dbReference type="Gene3D" id="2.60.40.10">
    <property type="entry name" value="Immunoglobulins"/>
    <property type="match status" value="1"/>
</dbReference>
<keyword evidence="2" id="KW-1185">Reference proteome</keyword>
<dbReference type="InterPro" id="IPR049804">
    <property type="entry name" value="Choice_anch_L"/>
</dbReference>
<dbReference type="EMBL" id="JADFTZ010000002">
    <property type="protein sequence ID" value="MBE9576246.1"/>
    <property type="molecule type" value="Genomic_DNA"/>
</dbReference>
<dbReference type="NCBIfam" id="NF038133">
    <property type="entry name" value="choice_anch_L"/>
    <property type="match status" value="1"/>
</dbReference>
<sequence>MSRLKYTFFTIIIGFGFQFGNAQNISVDEGYTPQDLVEDILINSPCANVFNVSVSGGNFASGEKSFGYFDATGTTFPFQNGIILSTGKINNAPGPNSYLSDDGGSMGWDGDADLNEALGLSNTFNATVLEFDFIPLGNKISFDYIFSSEQYLTNPSSNQCNFTDGFAFLLKRNGDISYQNLAVIPGTTTPVKVNTVRGPGTICPPANAAYFDAFNGTTHPTNFNGQTTVLTAQSDVIPGQTYHIKLVIADEGNYRYDSAIFLGGGSFNFTIDIGDDRLIANGNPLCQGENLVVDATQVGATGYQWFQNNIAIPGATSATYNITSAGDYSVEINYGPTCQTTGAIKIEYAEVLTINQNTFTECDADTTQDGKTIFNLDTIKNQLFINLPSNYIVSFFELPTSTTELPSNFTNTIAYNQTIYARVMNVQGCYSDYPVNLRVNTFDTVLVDETIGLCENESLILDAGSGFSSYEWNTNPPQFTQQITVNSGGIYEVTLTNALNCSKTKTFTIEASGIATIEDIIINDFQENNSAIIQVAASSLGDYEFSLDGVNYQDSNVFSNLSAGEYTVYVQDKKGCGIVFETFYILDYPKYFTPNGDGYNDTWNIKNLDKRNLENSIITVFDRYGKLIKQVSGANEGWNGTFNGEILPSTDYWFTIELTNGKTIKGHFALKR</sequence>
<comment type="caution">
    <text evidence="1">The sequence shown here is derived from an EMBL/GenBank/DDBJ whole genome shotgun (WGS) entry which is preliminary data.</text>
</comment>
<proteinExistence type="predicted"/>
<protein>
    <submittedName>
        <fullName evidence="1">T9SS type B sorting domain-containing protein</fullName>
    </submittedName>
</protein>
<dbReference type="InterPro" id="IPR013783">
    <property type="entry name" value="Ig-like_fold"/>
</dbReference>
<dbReference type="InterPro" id="IPR026341">
    <property type="entry name" value="T9SS_type_B"/>
</dbReference>
<name>A0ABR9WSQ4_9FLAO</name>
<reference evidence="1 2" key="1">
    <citation type="submission" date="2020-10" db="EMBL/GenBank/DDBJ databases">
        <title>The genome sequence of Flavobacterium aquaticum 1Y8A.</title>
        <authorList>
            <person name="Liu Y."/>
        </authorList>
    </citation>
    <scope>NUCLEOTIDE SEQUENCE [LARGE SCALE GENOMIC DNA]</scope>
    <source>
        <strain evidence="1 2">1Y8A</strain>
    </source>
</reference>
<organism evidence="1 2">
    <name type="scientific">Flavobacterium proteolyticum</name>
    <dbReference type="NCBI Taxonomy" id="2911683"/>
    <lineage>
        <taxon>Bacteria</taxon>
        <taxon>Pseudomonadati</taxon>
        <taxon>Bacteroidota</taxon>
        <taxon>Flavobacteriia</taxon>
        <taxon>Flavobacteriales</taxon>
        <taxon>Flavobacteriaceae</taxon>
        <taxon>Flavobacterium</taxon>
    </lineage>
</organism>
<dbReference type="NCBIfam" id="TIGR04131">
    <property type="entry name" value="Bac_Flav_CTERM"/>
    <property type="match status" value="1"/>
</dbReference>
<evidence type="ECO:0000313" key="2">
    <source>
        <dbReference type="Proteomes" id="UP000656274"/>
    </source>
</evidence>
<dbReference type="Proteomes" id="UP000656274">
    <property type="component" value="Unassembled WGS sequence"/>
</dbReference>
<evidence type="ECO:0000313" key="1">
    <source>
        <dbReference type="EMBL" id="MBE9576246.1"/>
    </source>
</evidence>